<dbReference type="EMBL" id="MN740503">
    <property type="protein sequence ID" value="QHU30122.1"/>
    <property type="molecule type" value="Genomic_DNA"/>
</dbReference>
<dbReference type="InterPro" id="IPR014001">
    <property type="entry name" value="Helicase_ATP-bd"/>
</dbReference>
<dbReference type="InterPro" id="IPR027417">
    <property type="entry name" value="P-loop_NTPase"/>
</dbReference>
<accession>A0A6C0LLM2</accession>
<dbReference type="Pfam" id="PF00176">
    <property type="entry name" value="SNF2-rel_dom"/>
    <property type="match status" value="1"/>
</dbReference>
<dbReference type="Gene3D" id="3.40.50.10810">
    <property type="entry name" value="Tandem AAA-ATPase domain"/>
    <property type="match status" value="1"/>
</dbReference>
<evidence type="ECO:0000313" key="2">
    <source>
        <dbReference type="EMBL" id="QHU30122.1"/>
    </source>
</evidence>
<dbReference type="Gene3D" id="3.40.50.300">
    <property type="entry name" value="P-loop containing nucleotide triphosphate hydrolases"/>
    <property type="match status" value="1"/>
</dbReference>
<dbReference type="Pfam" id="PF00271">
    <property type="entry name" value="Helicase_C"/>
    <property type="match status" value="1"/>
</dbReference>
<sequence>MSDPNPIIDKGMTNEQLVELELKNREEISREETEYSYLYPSLDDPQFASKISKRKEFYDTRYEKPDSSKEIEEVSNKLCNAEFELAPHQMFVRNFLSFQTPYNGLLLYHGLGSGKTCSAISVSEEMRAYLKQMDIAQRIIVVASPNVQENFKLQLFDERRLKEVDGLWNIKACTGNKFLAEINPMNMKGLPREKVISQVKRIISTSYLFLGYIEFANYINKKGAVDSDLSPEKKNALMKRKLQKLFGNRLIIIDEVHNIRMTDDNKDKRVAVELEKLVSNVKNMRLLLLSATPMYNSYKEIVWLLSLLNVNDGRSKFSAREVFNADGSFKVNDEGEETGKELLMRKAIGYVSFVRGENPYTFPFRIWPAEFSPTNTYSSIPKPGVQLNGMAIRQPLEMLSIFLTQCGSVQQTGYDYIINHLKENVGKETGRKMPDFENMEAFGYTLLQRPLEALNMVYPDKRIADTVVDPKDLVGKAGLSRLMKFKESNSPIFRGDFEYKTYEYGRIFSPEEIGKYSGKIKNICDSIINSEGVILIYSQYIDGGIVPISLALEELGFKRAGTGRSLYKTPPTQGVDAVTFKTKKETGNDFNQASYIMITGDKALSPDNVQELKLATNIDNKDGKQVKVILISQAGSEGLDFKFIRQVHVLEPWYNMNRIEQIIGRAVRTCSHKDLPFALRNVEIYLYGSILTDVRNEAADIYVYRLAELKALQIGVVTRALKESSVDCLLNYEQSGFTVEDMSLVIKQTLSSGKVIDYQVGDKPFTSTCDYMSKCAYKCLPVESVNPNDITLDTYNESFIMMNTDKIIQRIRDSFKESFFFRKDKLVGMINAVKNYPLMQINAALNQLVEDKNEFIIDIYDRIGRLINIGDLYLFQPIELNDQHISIYDRSVPVEYKREKLLFETKGVDAVVDAKKAKVVAKTVKIKKKDEGKDVLKEMRDNYTIANTPQELEAGVDDWYKFCSLVIPHLESQGWDSALIETLLVHHLVESLRFDSKLALINYMSDYKSEDRMTRLIQEYFKSMEMKNRGIIGIQLQNTGKQQLIISKDVEPRVWSIAQPQDYEDLASNIREMVNDIMPMATNLSEHVGFMVNFKKDYMVFKIRDISKTRNTGARCDQASKASSVKMLNYLGEDQYTTKSSQSRQELCIIQEFIFRKLNMDRKNGKRWFLRPAEAILINDSKKAF</sequence>
<dbReference type="InterPro" id="IPR000330">
    <property type="entry name" value="SNF2_N"/>
</dbReference>
<dbReference type="PROSITE" id="PS51192">
    <property type="entry name" value="HELICASE_ATP_BIND_1"/>
    <property type="match status" value="1"/>
</dbReference>
<feature type="domain" description="Helicase ATP-binding" evidence="1">
    <location>
        <begin position="230"/>
        <end position="311"/>
    </location>
</feature>
<name>A0A6C0LLM2_9ZZZZ</name>
<dbReference type="SMART" id="SM00487">
    <property type="entry name" value="DEXDc"/>
    <property type="match status" value="1"/>
</dbReference>
<dbReference type="AlphaFoldDB" id="A0A6C0LLM2"/>
<protein>
    <recommendedName>
        <fullName evidence="1">Helicase ATP-binding domain-containing protein</fullName>
    </recommendedName>
</protein>
<reference evidence="2" key="1">
    <citation type="journal article" date="2020" name="Nature">
        <title>Giant virus diversity and host interactions through global metagenomics.</title>
        <authorList>
            <person name="Schulz F."/>
            <person name="Roux S."/>
            <person name="Paez-Espino D."/>
            <person name="Jungbluth S."/>
            <person name="Walsh D.A."/>
            <person name="Denef V.J."/>
            <person name="McMahon K.D."/>
            <person name="Konstantinidis K.T."/>
            <person name="Eloe-Fadrosh E.A."/>
            <person name="Kyrpides N.C."/>
            <person name="Woyke T."/>
        </authorList>
    </citation>
    <scope>NUCLEOTIDE SEQUENCE</scope>
    <source>
        <strain evidence="2">GVMAG-M-3300027833-11</strain>
    </source>
</reference>
<dbReference type="GO" id="GO:0005524">
    <property type="term" value="F:ATP binding"/>
    <property type="evidence" value="ECO:0007669"/>
    <property type="project" value="InterPro"/>
</dbReference>
<dbReference type="SUPFAM" id="SSF52540">
    <property type="entry name" value="P-loop containing nucleoside triphosphate hydrolases"/>
    <property type="match status" value="2"/>
</dbReference>
<organism evidence="2">
    <name type="scientific">viral metagenome</name>
    <dbReference type="NCBI Taxonomy" id="1070528"/>
    <lineage>
        <taxon>unclassified sequences</taxon>
        <taxon>metagenomes</taxon>
        <taxon>organismal metagenomes</taxon>
    </lineage>
</organism>
<dbReference type="InterPro" id="IPR001650">
    <property type="entry name" value="Helicase_C-like"/>
</dbReference>
<dbReference type="InterPro" id="IPR038718">
    <property type="entry name" value="SNF2-like_sf"/>
</dbReference>
<evidence type="ECO:0000259" key="1">
    <source>
        <dbReference type="PROSITE" id="PS51192"/>
    </source>
</evidence>
<proteinExistence type="predicted"/>